<dbReference type="PRINTS" id="PR00071">
    <property type="entry name" value="HMGCOARDTASE"/>
</dbReference>
<dbReference type="InterPro" id="IPR009023">
    <property type="entry name" value="HMG_CoA_Rdtase_NAD(P)-bd_sf"/>
</dbReference>
<dbReference type="GO" id="GO:0140643">
    <property type="term" value="F:hydroxymethylglutaryl-CoA reductase (NADH) activity"/>
    <property type="evidence" value="ECO:0007669"/>
    <property type="project" value="UniProtKB-EC"/>
</dbReference>
<dbReference type="RefSeq" id="WP_012119523.1">
    <property type="nucleotide sequence ID" value="NC_009767.1"/>
</dbReference>
<accession>A7NHZ6</accession>
<dbReference type="STRING" id="383372.Rcas_0981"/>
<dbReference type="Proteomes" id="UP000000263">
    <property type="component" value="Chromosome"/>
</dbReference>
<dbReference type="InterPro" id="IPR023074">
    <property type="entry name" value="HMG_CoA_Rdtase_cat_sf"/>
</dbReference>
<dbReference type="Gene3D" id="1.10.8.660">
    <property type="match status" value="1"/>
</dbReference>
<evidence type="ECO:0000313" key="5">
    <source>
        <dbReference type="Proteomes" id="UP000000263"/>
    </source>
</evidence>
<keyword evidence="2 3" id="KW-0560">Oxidoreductase</keyword>
<dbReference type="InterPro" id="IPR023076">
    <property type="entry name" value="HMG_CoA_Rdtase_CS"/>
</dbReference>
<dbReference type="OrthoDB" id="9764892at2"/>
<keyword evidence="5" id="KW-1185">Reference proteome</keyword>
<dbReference type="PROSITE" id="PS01192">
    <property type="entry name" value="HMG_COA_REDUCTASE_3"/>
    <property type="match status" value="1"/>
</dbReference>
<dbReference type="EC" id="1.1.1.88" evidence="3"/>
<dbReference type="SUPFAM" id="SSF56542">
    <property type="entry name" value="Substrate-binding domain of HMG-CoA reductase"/>
    <property type="match status" value="1"/>
</dbReference>
<dbReference type="HOGENOM" id="CLU_033422_0_0_0"/>
<comment type="pathway">
    <text evidence="3">Metabolic intermediate metabolism; (R)-mevalonate degradation; (S)-3-hydroxy-3-methylglutaryl-CoA from (R)-mevalonate: step 1/1.</text>
</comment>
<dbReference type="GO" id="GO:0015936">
    <property type="term" value="P:coenzyme A metabolic process"/>
    <property type="evidence" value="ECO:0007669"/>
    <property type="project" value="InterPro"/>
</dbReference>
<reference evidence="4 5" key="1">
    <citation type="submission" date="2007-08" db="EMBL/GenBank/DDBJ databases">
        <title>Complete sequence of Roseiflexus castenholzii DSM 13941.</title>
        <authorList>
            <consortium name="US DOE Joint Genome Institute"/>
            <person name="Copeland A."/>
            <person name="Lucas S."/>
            <person name="Lapidus A."/>
            <person name="Barry K."/>
            <person name="Glavina del Rio T."/>
            <person name="Dalin E."/>
            <person name="Tice H."/>
            <person name="Pitluck S."/>
            <person name="Thompson L.S."/>
            <person name="Brettin T."/>
            <person name="Bruce D."/>
            <person name="Detter J.C."/>
            <person name="Han C."/>
            <person name="Tapia R."/>
            <person name="Schmutz J."/>
            <person name="Larimer F."/>
            <person name="Land M."/>
            <person name="Hauser L."/>
            <person name="Kyrpides N."/>
            <person name="Mikhailova N."/>
            <person name="Bryant D.A."/>
            <person name="Hanada S."/>
            <person name="Tsukatani Y."/>
            <person name="Richardson P."/>
        </authorList>
    </citation>
    <scope>NUCLEOTIDE SEQUENCE [LARGE SCALE GENOMIC DNA]</scope>
    <source>
        <strain evidence="5">DSM 13941 / HLO8</strain>
    </source>
</reference>
<dbReference type="PROSITE" id="PS50065">
    <property type="entry name" value="HMG_COA_REDUCTASE_4"/>
    <property type="match status" value="1"/>
</dbReference>
<dbReference type="PANTHER" id="PTHR10572">
    <property type="entry name" value="3-HYDROXY-3-METHYLGLUTARYL-COENZYME A REDUCTASE"/>
    <property type="match status" value="1"/>
</dbReference>
<organism evidence="4 5">
    <name type="scientific">Roseiflexus castenholzii (strain DSM 13941 / HLO8)</name>
    <dbReference type="NCBI Taxonomy" id="383372"/>
    <lineage>
        <taxon>Bacteria</taxon>
        <taxon>Bacillati</taxon>
        <taxon>Chloroflexota</taxon>
        <taxon>Chloroflexia</taxon>
        <taxon>Chloroflexales</taxon>
        <taxon>Roseiflexineae</taxon>
        <taxon>Roseiflexaceae</taxon>
        <taxon>Roseiflexus</taxon>
    </lineage>
</organism>
<sequence length="444" mass="46979">MGTRNSRISGFYQLSPNERLEVVRSFDGLNDEDLRQLHGGNGALTVERADKMIENVIGTFNLPLGIATNFLINGRDVLIPMVVEEPSIVAGASYAAKLVRDGGGFQASSTPPLMIGQVQLVHVADPHRARHDILAQREAILALANRQSSSLVALGGGARDVEVRFFETSPMGPMLVVHLIIDCRDAMGANAINTMAEAVAPLLEEISGGKAYLRILSNLSDRRLARARAIVPAKSLARDGLSGEEVVEGILWAYAFAAVDPYRATTHNKGVLNGIDPVLIATGNDWRAVEAGAHAYAARNGQYTSLTHWERDAQGNLVGTLEMPLAVGVVGGATKVHPAAQAALKLLGVTHAHELAEICVCAGLASNLAAMRALATEGIQRGHMSLHARQIAMAAGAQGAEVDTIAARMVQERRIKLAHAEALLAELRAQNAGTAAAHALATTM</sequence>
<dbReference type="Gene3D" id="3.90.770.10">
    <property type="entry name" value="3-hydroxy-3-methylglutaryl-coenzyme A Reductase, Chain A, domain 2"/>
    <property type="match status" value="2"/>
</dbReference>
<comment type="catalytic activity">
    <reaction evidence="3">
        <text>(R)-mevalonate + 2 NAD(+) + CoA = (3S)-3-hydroxy-3-methylglutaryl-CoA + 2 NADH + 2 H(+)</text>
        <dbReference type="Rhea" id="RHEA:14833"/>
        <dbReference type="ChEBI" id="CHEBI:15378"/>
        <dbReference type="ChEBI" id="CHEBI:36464"/>
        <dbReference type="ChEBI" id="CHEBI:43074"/>
        <dbReference type="ChEBI" id="CHEBI:57287"/>
        <dbReference type="ChEBI" id="CHEBI:57540"/>
        <dbReference type="ChEBI" id="CHEBI:57945"/>
        <dbReference type="EC" id="1.1.1.88"/>
    </reaction>
</comment>
<evidence type="ECO:0000256" key="3">
    <source>
        <dbReference type="RuleBase" id="RU361219"/>
    </source>
</evidence>
<dbReference type="SUPFAM" id="SSF55035">
    <property type="entry name" value="NAD-binding domain of HMG-CoA reductase"/>
    <property type="match status" value="1"/>
</dbReference>
<dbReference type="PROSITE" id="PS00318">
    <property type="entry name" value="HMG_COA_REDUCTASE_2"/>
    <property type="match status" value="1"/>
</dbReference>
<dbReference type="GO" id="GO:0004420">
    <property type="term" value="F:hydroxymethylglutaryl-CoA reductase (NADPH) activity"/>
    <property type="evidence" value="ECO:0007669"/>
    <property type="project" value="InterPro"/>
</dbReference>
<protein>
    <recommendedName>
        <fullName evidence="3">3-hydroxy-3-methylglutaryl coenzyme A reductase</fullName>
        <shortName evidence="3">HMG-CoA reductase</shortName>
        <ecNumber evidence="3">1.1.1.88</ecNumber>
    </recommendedName>
</protein>
<dbReference type="CDD" id="cd00644">
    <property type="entry name" value="HMG-CoA_reductase_classII"/>
    <property type="match status" value="1"/>
</dbReference>
<dbReference type="NCBIfam" id="TIGR00532">
    <property type="entry name" value="HMG_CoA_R_NAD"/>
    <property type="match status" value="1"/>
</dbReference>
<dbReference type="EMBL" id="CP000804">
    <property type="protein sequence ID" value="ABU57093.1"/>
    <property type="molecule type" value="Genomic_DNA"/>
</dbReference>
<gene>
    <name evidence="4" type="ordered locus">Rcas_0981</name>
</gene>
<dbReference type="PANTHER" id="PTHR10572:SF24">
    <property type="entry name" value="3-HYDROXY-3-METHYLGLUTARYL-COENZYME A REDUCTASE"/>
    <property type="match status" value="1"/>
</dbReference>
<name>A7NHZ6_ROSCS</name>
<dbReference type="AlphaFoldDB" id="A7NHZ6"/>
<keyword evidence="3" id="KW-0520">NAD</keyword>
<evidence type="ECO:0000256" key="2">
    <source>
        <dbReference type="ARBA" id="ARBA00023002"/>
    </source>
</evidence>
<dbReference type="InterPro" id="IPR002202">
    <property type="entry name" value="HMG_CoA_Rdtase"/>
</dbReference>
<proteinExistence type="inferred from homology"/>
<dbReference type="Pfam" id="PF00368">
    <property type="entry name" value="HMG-CoA_red"/>
    <property type="match status" value="1"/>
</dbReference>
<evidence type="ECO:0000256" key="1">
    <source>
        <dbReference type="ARBA" id="ARBA00007661"/>
    </source>
</evidence>
<evidence type="ECO:0000313" key="4">
    <source>
        <dbReference type="EMBL" id="ABU57093.1"/>
    </source>
</evidence>
<dbReference type="InterPro" id="IPR004553">
    <property type="entry name" value="HMG_CoA_Rdtase_bac-typ"/>
</dbReference>
<dbReference type="KEGG" id="rca:Rcas_0981"/>
<dbReference type="UniPathway" id="UPA00257">
    <property type="reaction ID" value="UER00367"/>
</dbReference>
<dbReference type="eggNOG" id="COG1257">
    <property type="taxonomic scope" value="Bacteria"/>
</dbReference>
<comment type="similarity">
    <text evidence="1 3">Belongs to the HMG-CoA reductase family.</text>
</comment>
<dbReference type="InterPro" id="IPR009029">
    <property type="entry name" value="HMG_CoA_Rdtase_sub-bd_dom_sf"/>
</dbReference>